<dbReference type="Gene3D" id="2.120.10.30">
    <property type="entry name" value="TolB, C-terminal domain"/>
    <property type="match status" value="1"/>
</dbReference>
<dbReference type="PANTHER" id="PTHR10009">
    <property type="entry name" value="PROTEIN YELLOW-RELATED"/>
    <property type="match status" value="1"/>
</dbReference>
<evidence type="ECO:0000256" key="1">
    <source>
        <dbReference type="ARBA" id="ARBA00004613"/>
    </source>
</evidence>
<evidence type="ECO:0000256" key="3">
    <source>
        <dbReference type="ARBA" id="ARBA00022525"/>
    </source>
</evidence>
<comment type="similarity">
    <text evidence="2">Belongs to the major royal jelly protein family.</text>
</comment>
<reference evidence="4" key="1">
    <citation type="submission" date="2021-02" db="EMBL/GenBank/DDBJ databases">
        <authorList>
            <person name="Nowell W R."/>
        </authorList>
    </citation>
    <scope>NUCLEOTIDE SEQUENCE</scope>
</reference>
<evidence type="ECO:0000313" key="5">
    <source>
        <dbReference type="Proteomes" id="UP000663864"/>
    </source>
</evidence>
<dbReference type="EMBL" id="CAJNOT010001676">
    <property type="protein sequence ID" value="CAF1234493.1"/>
    <property type="molecule type" value="Genomic_DNA"/>
</dbReference>
<dbReference type="GO" id="GO:0005576">
    <property type="term" value="C:extracellular region"/>
    <property type="evidence" value="ECO:0007669"/>
    <property type="project" value="UniProtKB-SubCell"/>
</dbReference>
<accession>A0A814YXA7</accession>
<comment type="subcellular location">
    <subcellularLocation>
        <location evidence="1">Secreted</location>
    </subcellularLocation>
</comment>
<keyword evidence="3" id="KW-0964">Secreted</keyword>
<dbReference type="InterPro" id="IPR017996">
    <property type="entry name" value="MRJP/yellow-related"/>
</dbReference>
<evidence type="ECO:0000256" key="2">
    <source>
        <dbReference type="ARBA" id="ARBA00009127"/>
    </source>
</evidence>
<evidence type="ECO:0000313" key="4">
    <source>
        <dbReference type="EMBL" id="CAF1234493.1"/>
    </source>
</evidence>
<dbReference type="AlphaFoldDB" id="A0A814YXA7"/>
<dbReference type="Proteomes" id="UP000663864">
    <property type="component" value="Unassembled WGS sequence"/>
</dbReference>
<evidence type="ECO:0008006" key="6">
    <source>
        <dbReference type="Google" id="ProtNLM"/>
    </source>
</evidence>
<name>A0A814YXA7_9BILA</name>
<dbReference type="InterPro" id="IPR011042">
    <property type="entry name" value="6-blade_b-propeller_TolB-like"/>
</dbReference>
<dbReference type="PANTHER" id="PTHR10009:SF18">
    <property type="entry name" value="PROTEIN YELLOW-LIKE PROTEIN"/>
    <property type="match status" value="1"/>
</dbReference>
<comment type="caution">
    <text evidence="4">The sequence shown here is derived from an EMBL/GenBank/DDBJ whole genome shotgun (WGS) entry which is preliminary data.</text>
</comment>
<proteinExistence type="inferred from homology"/>
<organism evidence="4 5">
    <name type="scientific">Rotaria sordida</name>
    <dbReference type="NCBI Taxonomy" id="392033"/>
    <lineage>
        <taxon>Eukaryota</taxon>
        <taxon>Metazoa</taxon>
        <taxon>Spiralia</taxon>
        <taxon>Gnathifera</taxon>
        <taxon>Rotifera</taxon>
        <taxon>Eurotatoria</taxon>
        <taxon>Bdelloidea</taxon>
        <taxon>Philodinida</taxon>
        <taxon>Philodinidae</taxon>
        <taxon>Rotaria</taxon>
    </lineage>
</organism>
<dbReference type="Pfam" id="PF03022">
    <property type="entry name" value="MRJP"/>
    <property type="match status" value="1"/>
</dbReference>
<protein>
    <recommendedName>
        <fullName evidence="6">Major royal jelly protein</fullName>
    </recommendedName>
</protein>
<dbReference type="SUPFAM" id="SSF63829">
    <property type="entry name" value="Calcium-dependent phosphotriesterase"/>
    <property type="match status" value="1"/>
</dbReference>
<sequence>MSVIADDRLIEVAQSVEYQWNGVALTNNNRMFVSLPRLLGDVTPSVAEISSNNILSPFPGGQWNTYNPTTSSENVENCFVNVNAVLTDSHNNLWVVDSGMIGNRTIVKAAKLVKINLQNNTVERVYSVSSLNPPQGFALNDVRIGSHYAFLTESGLGSVVIINLQTGQVRRVLENHPSTKFVDPTVVRMEGRPILDEKGQPKTMHNNQLELTPDGKTLFYKPPFGYNWFRVSTSDLTNETMTESELGNKVLTSWKAMPTGGTTMDDKGNIYLMDIERQTVWQQNSVDGSWTLLIHDDRINWGDASDYDAPGGGGSYYGTKLLKAQLKNGYDYLEVFKLCKPSACSMDSDEIKSKVFPFVYDTKGQTDTETRCDSLKASLQKIFSNHGVNVFIFSKS</sequence>
<gene>
    <name evidence="4" type="ORF">ZHD862_LOCUS24545</name>
</gene>